<evidence type="ECO:0000259" key="1">
    <source>
        <dbReference type="PROSITE" id="PS50801"/>
    </source>
</evidence>
<evidence type="ECO:0000313" key="3">
    <source>
        <dbReference type="Proteomes" id="UP001302494"/>
    </source>
</evidence>
<dbReference type="Proteomes" id="UP001302494">
    <property type="component" value="Chromosome"/>
</dbReference>
<dbReference type="KEGG" id="nneo:PQG83_13485"/>
<dbReference type="Gene3D" id="3.30.750.24">
    <property type="entry name" value="STAS domain"/>
    <property type="match status" value="1"/>
</dbReference>
<proteinExistence type="predicted"/>
<accession>A0AA96GKM5</accession>
<dbReference type="SUPFAM" id="SSF52091">
    <property type="entry name" value="SpoIIaa-like"/>
    <property type="match status" value="1"/>
</dbReference>
<dbReference type="EMBL" id="CP116968">
    <property type="protein sequence ID" value="WNM60768.1"/>
    <property type="molecule type" value="Genomic_DNA"/>
</dbReference>
<dbReference type="InterPro" id="IPR002645">
    <property type="entry name" value="STAS_dom"/>
</dbReference>
<dbReference type="AlphaFoldDB" id="A0AA96GKM5"/>
<protein>
    <submittedName>
        <fullName evidence="2">STAS domain-containing protein</fullName>
    </submittedName>
</protein>
<evidence type="ECO:0000313" key="2">
    <source>
        <dbReference type="EMBL" id="WNM60768.1"/>
    </source>
</evidence>
<keyword evidence="3" id="KW-1185">Reference proteome</keyword>
<dbReference type="Pfam" id="PF01740">
    <property type="entry name" value="STAS"/>
    <property type="match status" value="1"/>
</dbReference>
<organism evidence="2 3">
    <name type="scientific">Candidatus Nitrospira neomarina</name>
    <dbReference type="NCBI Taxonomy" id="3020899"/>
    <lineage>
        <taxon>Bacteria</taxon>
        <taxon>Pseudomonadati</taxon>
        <taxon>Nitrospirota</taxon>
        <taxon>Nitrospiria</taxon>
        <taxon>Nitrospirales</taxon>
        <taxon>Nitrospiraceae</taxon>
        <taxon>Nitrospira</taxon>
    </lineage>
</organism>
<dbReference type="InterPro" id="IPR036513">
    <property type="entry name" value="STAS_dom_sf"/>
</dbReference>
<reference evidence="2 3" key="1">
    <citation type="submission" date="2023-01" db="EMBL/GenBank/DDBJ databases">
        <title>Cultivation and genomic characterization of new, ubiquitous marine nitrite-oxidizing bacteria from the Nitrospirales.</title>
        <authorList>
            <person name="Mueller A.J."/>
            <person name="Daebeler A."/>
            <person name="Herbold C.W."/>
            <person name="Kirkegaard R.H."/>
            <person name="Daims H."/>
        </authorList>
    </citation>
    <scope>NUCLEOTIDE SEQUENCE [LARGE SCALE GENOMIC DNA]</scope>
    <source>
        <strain evidence="2 3">DK</strain>
    </source>
</reference>
<sequence length="102" mass="11323">MQGEMQFPKDFWRLTLPRKFDRVAQKEFEARIQQILSGGYTKLALDLNFVALISNSGLGQIAMTCLDLKAKGIQVSFIGISPKIKGMLDRHGLSDLLAAAQI</sequence>
<feature type="domain" description="STAS" evidence="1">
    <location>
        <begin position="14"/>
        <end position="102"/>
    </location>
</feature>
<dbReference type="RefSeq" id="WP_312741962.1">
    <property type="nucleotide sequence ID" value="NZ_CP116968.1"/>
</dbReference>
<gene>
    <name evidence="2" type="ORF">PQG83_13485</name>
</gene>
<name>A0AA96GKM5_9BACT</name>
<dbReference type="PROSITE" id="PS50801">
    <property type="entry name" value="STAS"/>
    <property type="match status" value="1"/>
</dbReference>